<dbReference type="Gene3D" id="2.70.98.10">
    <property type="match status" value="1"/>
</dbReference>
<name>R9GRK6_9SPHI</name>
<dbReference type="SUPFAM" id="SSF51445">
    <property type="entry name" value="(Trans)glycosidases"/>
    <property type="match status" value="1"/>
</dbReference>
<evidence type="ECO:0000259" key="4">
    <source>
        <dbReference type="Pfam" id="PF10566"/>
    </source>
</evidence>
<dbReference type="InterPro" id="IPR029483">
    <property type="entry name" value="GH97_C"/>
</dbReference>
<dbReference type="InterPro" id="IPR019563">
    <property type="entry name" value="GH97_catalytic"/>
</dbReference>
<dbReference type="GO" id="GO:0030246">
    <property type="term" value="F:carbohydrate binding"/>
    <property type="evidence" value="ECO:0007669"/>
    <property type="project" value="InterPro"/>
</dbReference>
<evidence type="ECO:0000259" key="5">
    <source>
        <dbReference type="Pfam" id="PF14508"/>
    </source>
</evidence>
<feature type="domain" description="Glycosyl-hydrolase 97 catalytic" evidence="4">
    <location>
        <begin position="297"/>
        <end position="440"/>
    </location>
</feature>
<dbReference type="Pfam" id="PF14509">
    <property type="entry name" value="GH97_C"/>
    <property type="match status" value="1"/>
</dbReference>
<dbReference type="Pfam" id="PF10566">
    <property type="entry name" value="Glyco_hydro_97"/>
    <property type="match status" value="1"/>
</dbReference>
<organism evidence="7 8">
    <name type="scientific">Arcticibacter svalbardensis MN12-7</name>
    <dbReference type="NCBI Taxonomy" id="1150600"/>
    <lineage>
        <taxon>Bacteria</taxon>
        <taxon>Pseudomonadati</taxon>
        <taxon>Bacteroidota</taxon>
        <taxon>Sphingobacteriia</taxon>
        <taxon>Sphingobacteriales</taxon>
        <taxon>Sphingobacteriaceae</taxon>
        <taxon>Arcticibacter</taxon>
    </lineage>
</organism>
<keyword evidence="7" id="KW-0378">Hydrolase</keyword>
<dbReference type="InterPro" id="IPR052720">
    <property type="entry name" value="Glycosyl_hydrolase_97"/>
</dbReference>
<dbReference type="InterPro" id="IPR013785">
    <property type="entry name" value="Aldolase_TIM"/>
</dbReference>
<dbReference type="InterPro" id="IPR017853">
    <property type="entry name" value="GH"/>
</dbReference>
<evidence type="ECO:0000256" key="2">
    <source>
        <dbReference type="ARBA" id="ARBA00011245"/>
    </source>
</evidence>
<dbReference type="EMBL" id="AQPN01000087">
    <property type="protein sequence ID" value="EOR94356.1"/>
    <property type="molecule type" value="Genomic_DNA"/>
</dbReference>
<dbReference type="AlphaFoldDB" id="R9GRK6"/>
<protein>
    <submittedName>
        <fullName evidence="7">Alpha-glucosidase</fullName>
        <ecNumber evidence="7">3.2.1.20</ecNumber>
    </submittedName>
</protein>
<dbReference type="Proteomes" id="UP000014174">
    <property type="component" value="Unassembled WGS sequence"/>
</dbReference>
<dbReference type="Gene3D" id="3.20.20.70">
    <property type="entry name" value="Aldolase class I"/>
    <property type="match status" value="1"/>
</dbReference>
<keyword evidence="3" id="KW-0106">Calcium</keyword>
<comment type="caution">
    <text evidence="7">The sequence shown here is derived from an EMBL/GenBank/DDBJ whole genome shotgun (WGS) entry which is preliminary data.</text>
</comment>
<reference evidence="7 8" key="1">
    <citation type="journal article" date="2013" name="Genome Announc.">
        <title>Draft Genome Sequence of Arcticibacter svalbardensis Strain MN12-7T, a Member of the Family Sphingobacteriaceae Isolated from an Arctic Soil Sample.</title>
        <authorList>
            <person name="Shivaji S."/>
            <person name="Ara S."/>
            <person name="Prasad S."/>
            <person name="Manasa B.P."/>
            <person name="Begum Z."/>
            <person name="Singh A."/>
            <person name="Kumar Pinnaka A."/>
        </authorList>
    </citation>
    <scope>NUCLEOTIDE SEQUENCE [LARGE SCALE GENOMIC DNA]</scope>
    <source>
        <strain evidence="7 8">MN12-7</strain>
    </source>
</reference>
<sequence>MLHSVKGQNIIEQSRVSVWSPDKNIKFDFYQKGFADGKRVLYYTVQYKNKAVINESVLDLQLDNHLSESAMALKVDKHEKWFENLEIKRISNSVHDTTWKPKNGEKAEIRDYYNAANIELVKDDTSIYLMNVEIRVYNEGAAFRYFFPENEKGTYYRITAENTEFVLPENTKAWYAGWAQAPYQLLPLKNWPDKSDRPLTLQLGNGLYTSLLEAQMFDYSRTKFMLSKEKTNTIVTSMFDPADLISPFGTPWRAIMIAEKPGQLIEHNYMILNLNAPSRIKDESWLVPGKIMRVMTQTTADAKGNIDFAVKHNLQYILFDWKWYGPAFSFSSDATKVAIPDFDLPGIIQYGKEKGVGVWLYVNQQALLAQSDSLFQVFNKWGVKGVKFGFAQVGSHRWTTWIEKAIQQAADAKIMVNIHDDWRPTGEQRTWPNFMTAEGIRGNEEMPDATHNTVLPFTRYIAGAADYTICYYDKRIKTTHAHQLAMAVVYYSPLQTLYWYDKPSLSNDEPELEFWDKIPTTWDETKVVQGIPGQYITTARRKGNDWFVGTLTNNDARDLKISLDFLSKGKKYTASVYLDDLTVNTKTGVRIKKVKADSKTVLHAKLVASGGQAIWLRLMK</sequence>
<dbReference type="PATRIC" id="fig|1150600.3.peg.2449"/>
<proteinExistence type="predicted"/>
<dbReference type="InterPro" id="IPR029486">
    <property type="entry name" value="GH97_N"/>
</dbReference>
<evidence type="ECO:0000313" key="8">
    <source>
        <dbReference type="Proteomes" id="UP000014174"/>
    </source>
</evidence>
<dbReference type="EC" id="3.2.1.20" evidence="7"/>
<dbReference type="eggNOG" id="COG1082">
    <property type="taxonomic scope" value="Bacteria"/>
</dbReference>
<dbReference type="Pfam" id="PF14508">
    <property type="entry name" value="GH97_N"/>
    <property type="match status" value="1"/>
</dbReference>
<evidence type="ECO:0000256" key="1">
    <source>
        <dbReference type="ARBA" id="ARBA00001913"/>
    </source>
</evidence>
<dbReference type="InterPro" id="IPR014718">
    <property type="entry name" value="GH-type_carb-bd"/>
</dbReference>
<dbReference type="PANTHER" id="PTHR35803:SF3">
    <property type="entry name" value="ALPHA-GLUCOSIDASE"/>
    <property type="match status" value="1"/>
</dbReference>
<dbReference type="PANTHER" id="PTHR35803">
    <property type="entry name" value="GLUCAN 1,4-ALPHA-GLUCOSIDASE SUSB-RELATED"/>
    <property type="match status" value="1"/>
</dbReference>
<keyword evidence="7" id="KW-0326">Glycosidase</keyword>
<evidence type="ECO:0000259" key="6">
    <source>
        <dbReference type="Pfam" id="PF14509"/>
    </source>
</evidence>
<feature type="domain" description="Glycosyl-hydrolase 97 N-terminal" evidence="5">
    <location>
        <begin position="18"/>
        <end position="277"/>
    </location>
</feature>
<feature type="domain" description="Glycosyl-hydrolase 97 C-terminal oligomerisation" evidence="6">
    <location>
        <begin position="521"/>
        <end position="616"/>
    </location>
</feature>
<accession>R9GRK6</accession>
<gene>
    <name evidence="7" type="ORF">ADIARSV_2476</name>
</gene>
<comment type="subunit">
    <text evidence="2">Monomer.</text>
</comment>
<evidence type="ECO:0000313" key="7">
    <source>
        <dbReference type="EMBL" id="EOR94356.1"/>
    </source>
</evidence>
<comment type="cofactor">
    <cofactor evidence="1">
        <name>Ca(2+)</name>
        <dbReference type="ChEBI" id="CHEBI:29108"/>
    </cofactor>
</comment>
<keyword evidence="8" id="KW-1185">Reference proteome</keyword>
<evidence type="ECO:0000256" key="3">
    <source>
        <dbReference type="ARBA" id="ARBA00022837"/>
    </source>
</evidence>
<dbReference type="GO" id="GO:0004558">
    <property type="term" value="F:alpha-1,4-glucosidase activity"/>
    <property type="evidence" value="ECO:0007669"/>
    <property type="project" value="UniProtKB-EC"/>
</dbReference>
<dbReference type="STRING" id="1150600.ADIARSV_2476"/>